<gene>
    <name evidence="4" type="ORF">SAMN05216283_11293</name>
</gene>
<reference evidence="4 5" key="1">
    <citation type="submission" date="2016-10" db="EMBL/GenBank/DDBJ databases">
        <authorList>
            <person name="de Groot N.N."/>
        </authorList>
    </citation>
    <scope>NUCLEOTIDE SEQUENCE [LARGE SCALE GENOMIC DNA]</scope>
    <source>
        <strain evidence="4 5">CGMCC 1.9156</strain>
    </source>
</reference>
<evidence type="ECO:0000259" key="2">
    <source>
        <dbReference type="Pfam" id="PF04773"/>
    </source>
</evidence>
<accession>A0A1I2KKA6</accession>
<dbReference type="Gene3D" id="2.60.120.1440">
    <property type="match status" value="1"/>
</dbReference>
<protein>
    <submittedName>
        <fullName evidence="4">FecR family protein</fullName>
    </submittedName>
</protein>
<evidence type="ECO:0000256" key="1">
    <source>
        <dbReference type="SAM" id="Phobius"/>
    </source>
</evidence>
<dbReference type="RefSeq" id="WP_093921232.1">
    <property type="nucleotide sequence ID" value="NZ_FONW01000012.1"/>
</dbReference>
<dbReference type="STRING" id="655355.SAMN05216283_11293"/>
<dbReference type="Pfam" id="PF16344">
    <property type="entry name" value="FecR_C"/>
    <property type="match status" value="1"/>
</dbReference>
<dbReference type="InterPro" id="IPR006860">
    <property type="entry name" value="FecR"/>
</dbReference>
<dbReference type="InterPro" id="IPR032508">
    <property type="entry name" value="FecR_C"/>
</dbReference>
<keyword evidence="1" id="KW-0812">Transmembrane</keyword>
<evidence type="ECO:0000313" key="4">
    <source>
        <dbReference type="EMBL" id="SFF67384.1"/>
    </source>
</evidence>
<feature type="transmembrane region" description="Helical" evidence="1">
    <location>
        <begin position="86"/>
        <end position="104"/>
    </location>
</feature>
<dbReference type="FunFam" id="2.60.120.1440:FF:000001">
    <property type="entry name" value="Putative anti-sigma factor"/>
    <property type="match status" value="1"/>
</dbReference>
<keyword evidence="1" id="KW-1133">Transmembrane helix</keyword>
<sequence length="327" mass="37945">MKEIEEIKSRYIRGEATESEAKILLEWLEKNPEERTAYYQEKDIWDSYAFVNNSQNYSSEEELLRLKRRIRFNTKTSFSMPRPLKVAALLLFAFLSGWLVQFLVSNHGTSDVVAEMREVVVPNGQIHQLFLADGSRIWLNSGSKLNVPSVFTGDERKVSLEGEAFFEIAKDPEHPFKVEVKGQTIEVLGTSFNVRAYPDADVVQTTLHTGKIKLHAGREIVDLSPGEQTQLHVNTGKIQVKNVNPVNYYSWRDGRYELKDECLTDVFRLVERWYDVSIKYDENDFKDMRFSVVLKRNKSVEHFLALLNLSIPIQYQINMDEIIIEKK</sequence>
<evidence type="ECO:0000313" key="5">
    <source>
        <dbReference type="Proteomes" id="UP000198964"/>
    </source>
</evidence>
<keyword evidence="1" id="KW-0472">Membrane</keyword>
<proteinExistence type="predicted"/>
<dbReference type="PANTHER" id="PTHR30273:SF2">
    <property type="entry name" value="PROTEIN FECR"/>
    <property type="match status" value="1"/>
</dbReference>
<dbReference type="AlphaFoldDB" id="A0A1I2KKA6"/>
<evidence type="ECO:0000259" key="3">
    <source>
        <dbReference type="Pfam" id="PF16344"/>
    </source>
</evidence>
<dbReference type="EMBL" id="FONW01000012">
    <property type="protein sequence ID" value="SFF67384.1"/>
    <property type="molecule type" value="Genomic_DNA"/>
</dbReference>
<keyword evidence="5" id="KW-1185">Reference proteome</keyword>
<dbReference type="PANTHER" id="PTHR30273">
    <property type="entry name" value="PERIPLASMIC SIGNAL SENSOR AND SIGMA FACTOR ACTIVATOR FECR-RELATED"/>
    <property type="match status" value="1"/>
</dbReference>
<dbReference type="GO" id="GO:0016989">
    <property type="term" value="F:sigma factor antagonist activity"/>
    <property type="evidence" value="ECO:0007669"/>
    <property type="project" value="TreeGrafter"/>
</dbReference>
<organism evidence="4 5">
    <name type="scientific">Sunxiuqinia elliptica</name>
    <dbReference type="NCBI Taxonomy" id="655355"/>
    <lineage>
        <taxon>Bacteria</taxon>
        <taxon>Pseudomonadati</taxon>
        <taxon>Bacteroidota</taxon>
        <taxon>Bacteroidia</taxon>
        <taxon>Marinilabiliales</taxon>
        <taxon>Prolixibacteraceae</taxon>
        <taxon>Sunxiuqinia</taxon>
    </lineage>
</organism>
<dbReference type="Proteomes" id="UP000198964">
    <property type="component" value="Unassembled WGS sequence"/>
</dbReference>
<dbReference type="Gene3D" id="3.55.50.30">
    <property type="match status" value="1"/>
</dbReference>
<dbReference type="InterPro" id="IPR012373">
    <property type="entry name" value="Ferrdict_sens_TM"/>
</dbReference>
<feature type="domain" description="FecR protein" evidence="2">
    <location>
        <begin position="119"/>
        <end position="212"/>
    </location>
</feature>
<dbReference type="PIRSF" id="PIRSF018266">
    <property type="entry name" value="FecR"/>
    <property type="match status" value="1"/>
</dbReference>
<dbReference type="Pfam" id="PF04773">
    <property type="entry name" value="FecR"/>
    <property type="match status" value="1"/>
</dbReference>
<name>A0A1I2KKA6_9BACT</name>
<feature type="domain" description="Protein FecR C-terminal" evidence="3">
    <location>
        <begin position="257"/>
        <end position="324"/>
    </location>
</feature>